<evidence type="ECO:0000313" key="1">
    <source>
        <dbReference type="EMBL" id="KAJ8118269.1"/>
    </source>
</evidence>
<proteinExistence type="predicted"/>
<name>A0ACC2IT48_9PLEO</name>
<gene>
    <name evidence="1" type="ORF">OPT61_g718</name>
</gene>
<protein>
    <submittedName>
        <fullName evidence="1">Uncharacterized protein</fullName>
    </submittedName>
</protein>
<organism evidence="1 2">
    <name type="scientific">Boeremia exigua</name>
    <dbReference type="NCBI Taxonomy" id="749465"/>
    <lineage>
        <taxon>Eukaryota</taxon>
        <taxon>Fungi</taxon>
        <taxon>Dikarya</taxon>
        <taxon>Ascomycota</taxon>
        <taxon>Pezizomycotina</taxon>
        <taxon>Dothideomycetes</taxon>
        <taxon>Pleosporomycetidae</taxon>
        <taxon>Pleosporales</taxon>
        <taxon>Pleosporineae</taxon>
        <taxon>Didymellaceae</taxon>
        <taxon>Boeremia</taxon>
    </lineage>
</organism>
<accession>A0ACC2IT48</accession>
<reference evidence="1" key="1">
    <citation type="submission" date="2022-11" db="EMBL/GenBank/DDBJ databases">
        <title>Genome Sequence of Boeremia exigua.</title>
        <authorList>
            <person name="Buettner E."/>
        </authorList>
    </citation>
    <scope>NUCLEOTIDE SEQUENCE</scope>
    <source>
        <strain evidence="1">CU02</strain>
    </source>
</reference>
<keyword evidence="2" id="KW-1185">Reference proteome</keyword>
<sequence length="760" mass="83989">MSTEGSADNAVLKEILEGLKAMRLENSQLASAIDKINGRVNVLAGVKQVKDEAATEAANGTLSKEKANEADSAKTVEAVSQQYETSSPNAEAPPRRESVTKTSKIILTSYPGQSGVDPLPMEWGAKDPAVRGPVVVSRHNNTIRRRNAIGAHGGSYSIYNALAVASKNLDITHKPDFTNTEPAANIGPFPQWNDKKKIVAMDPYGHLAPWLFKETMDKEDIEIRPTIAITRAHMKVPELEESVRLGRLVPDGKICMNETGEIAVTKVAVEPVWYLPGVAERFNIDEGTLRRTLFEETGGSYPELITRHDIKLFLPPIGGLTVYIFGDPAKMSDPSARLALRVHDECNGSDVFGSDICTCRPYLTFGIEEAVKEAQQGGSGVVIYFRKEGRALGEVTKYLVYNARKRGEDRASEYFQRTENIAGVKDMRFQALMPDILHWLGITKIDRMLSMSNMKHDAIVDQGIPIHERVPIPDEMIPADSRVEIDAKIQAGYFTTGNVMSMEELANVKGRGWEDIDVRSFLSNPDGMTKLTVSVALNRPCATVRDTQGIEDASSDPSARQSIAVDVNLLTMQEYSQHDTRLICDSTIMWRLRMHMTALPTQHTTAMSTHKSRGTPARPWYLGRVSPPLAARCERARGPRRPDGCLGWALRAQHRNLLRDGLLQDGKTLASRSTQFLYRMDALHIALSAKLHVRIPVNVTVAGIPLLESGFISAMCEKHEQDEKKHMIGSRYPGVWADDLFNGRAAAAMTATEQVIPTRT</sequence>
<dbReference type="Proteomes" id="UP001153331">
    <property type="component" value="Unassembled WGS sequence"/>
</dbReference>
<evidence type="ECO:0000313" key="2">
    <source>
        <dbReference type="Proteomes" id="UP001153331"/>
    </source>
</evidence>
<comment type="caution">
    <text evidence="1">The sequence shown here is derived from an EMBL/GenBank/DDBJ whole genome shotgun (WGS) entry which is preliminary data.</text>
</comment>
<dbReference type="EMBL" id="JAPHNI010000024">
    <property type="protein sequence ID" value="KAJ8118269.1"/>
    <property type="molecule type" value="Genomic_DNA"/>
</dbReference>